<sequence>MKLWMLLDLVTVSPEEEQLAAWLPIFTLIVCICVVVAGLLVLRIWKNRRK</sequence>
<evidence type="ECO:0000313" key="3">
    <source>
        <dbReference type="Proteomes" id="UP000826793"/>
    </source>
</evidence>
<comment type="caution">
    <text evidence="2">The sequence shown here is derived from an EMBL/GenBank/DDBJ whole genome shotgun (WGS) entry which is preliminary data.</text>
</comment>
<dbReference type="AlphaFoldDB" id="A0A9D2MTQ9"/>
<evidence type="ECO:0000313" key="2">
    <source>
        <dbReference type="EMBL" id="HJB97044.1"/>
    </source>
</evidence>
<protein>
    <submittedName>
        <fullName evidence="2">Uncharacterized protein</fullName>
    </submittedName>
</protein>
<evidence type="ECO:0000256" key="1">
    <source>
        <dbReference type="SAM" id="Phobius"/>
    </source>
</evidence>
<accession>A0A9D2MTQ9</accession>
<keyword evidence="1" id="KW-0472">Membrane</keyword>
<keyword evidence="1" id="KW-1133">Transmembrane helix</keyword>
<name>A0A9D2MTQ9_9FIRM</name>
<dbReference type="Proteomes" id="UP000826793">
    <property type="component" value="Unassembled WGS sequence"/>
</dbReference>
<feature type="transmembrane region" description="Helical" evidence="1">
    <location>
        <begin position="20"/>
        <end position="42"/>
    </location>
</feature>
<keyword evidence="1" id="KW-0812">Transmembrane</keyword>
<gene>
    <name evidence="2" type="ORF">H9710_00495</name>
</gene>
<reference evidence="2" key="1">
    <citation type="journal article" date="2021" name="PeerJ">
        <title>Extensive microbial diversity within the chicken gut microbiome revealed by metagenomics and culture.</title>
        <authorList>
            <person name="Gilroy R."/>
            <person name="Ravi A."/>
            <person name="Getino M."/>
            <person name="Pursley I."/>
            <person name="Horton D.L."/>
            <person name="Alikhan N.F."/>
            <person name="Baker D."/>
            <person name="Gharbi K."/>
            <person name="Hall N."/>
            <person name="Watson M."/>
            <person name="Adriaenssens E.M."/>
            <person name="Foster-Nyarko E."/>
            <person name="Jarju S."/>
            <person name="Secka A."/>
            <person name="Antonio M."/>
            <person name="Oren A."/>
            <person name="Chaudhuri R.R."/>
            <person name="La Ragione R."/>
            <person name="Hildebrand F."/>
            <person name="Pallen M.J."/>
        </authorList>
    </citation>
    <scope>NUCLEOTIDE SEQUENCE</scope>
    <source>
        <strain evidence="2">CHK185-1770</strain>
    </source>
</reference>
<dbReference type="EMBL" id="DWXG01000004">
    <property type="protein sequence ID" value="HJB97044.1"/>
    <property type="molecule type" value="Genomic_DNA"/>
</dbReference>
<reference evidence="2" key="2">
    <citation type="submission" date="2021-04" db="EMBL/GenBank/DDBJ databases">
        <authorList>
            <person name="Gilroy R."/>
        </authorList>
    </citation>
    <scope>NUCLEOTIDE SEQUENCE</scope>
    <source>
        <strain evidence="2">CHK185-1770</strain>
    </source>
</reference>
<proteinExistence type="predicted"/>
<organism evidence="2 3">
    <name type="scientific">Candidatus Acutalibacter pullicola</name>
    <dbReference type="NCBI Taxonomy" id="2838417"/>
    <lineage>
        <taxon>Bacteria</taxon>
        <taxon>Bacillati</taxon>
        <taxon>Bacillota</taxon>
        <taxon>Clostridia</taxon>
        <taxon>Eubacteriales</taxon>
        <taxon>Acutalibacteraceae</taxon>
        <taxon>Acutalibacter</taxon>
    </lineage>
</organism>